<dbReference type="InterPro" id="IPR036271">
    <property type="entry name" value="Tet_transcr_reg_TetR-rel_C_sf"/>
</dbReference>
<dbReference type="PROSITE" id="PS50977">
    <property type="entry name" value="HTH_TETR_2"/>
    <property type="match status" value="1"/>
</dbReference>
<dbReference type="OrthoDB" id="9816431at2"/>
<reference evidence="6 7" key="1">
    <citation type="journal article" date="2010" name="J. Bacteriol.">
        <title>Genome sequences of Oceanicola granulosus HTCC2516(T) and Oceanicola batsensis HTCC2597(TDelta).</title>
        <authorList>
            <person name="Thrash J.C."/>
            <person name="Cho J.C."/>
            <person name="Vergin K.L."/>
            <person name="Giovannoni S.J."/>
        </authorList>
    </citation>
    <scope>NUCLEOTIDE SEQUENCE [LARGE SCALE GENOMIC DNA]</scope>
    <source>
        <strain evidence="7">ATCC BAA-861 / DSM 15982 / KCTC 12143 / HTCC2516</strain>
    </source>
</reference>
<evidence type="ECO:0000313" key="6">
    <source>
        <dbReference type="EMBL" id="EAR50519.1"/>
    </source>
</evidence>
<organism evidence="6 7">
    <name type="scientific">Oceanicola granulosus (strain ATCC BAA-861 / DSM 15982 / KCTC 12143 / HTCC2516)</name>
    <dbReference type="NCBI Taxonomy" id="314256"/>
    <lineage>
        <taxon>Bacteria</taxon>
        <taxon>Pseudomonadati</taxon>
        <taxon>Pseudomonadota</taxon>
        <taxon>Alphaproteobacteria</taxon>
        <taxon>Rhodobacterales</taxon>
        <taxon>Roseobacteraceae</taxon>
        <taxon>Oceanicola</taxon>
    </lineage>
</organism>
<dbReference type="Pfam" id="PF14246">
    <property type="entry name" value="TetR_C_7"/>
    <property type="match status" value="1"/>
</dbReference>
<dbReference type="InterPro" id="IPR001647">
    <property type="entry name" value="HTH_TetR"/>
</dbReference>
<dbReference type="STRING" id="314256.OG2516_09750"/>
<dbReference type="Pfam" id="PF00440">
    <property type="entry name" value="TetR_N"/>
    <property type="match status" value="1"/>
</dbReference>
<proteinExistence type="predicted"/>
<name>Q2CCV4_OCEGH</name>
<dbReference type="PANTHER" id="PTHR30055:SF146">
    <property type="entry name" value="HTH-TYPE TRANSCRIPTIONAL DUAL REGULATOR CECR"/>
    <property type="match status" value="1"/>
</dbReference>
<evidence type="ECO:0000256" key="2">
    <source>
        <dbReference type="ARBA" id="ARBA00023125"/>
    </source>
</evidence>
<dbReference type="HOGENOM" id="CLU_069356_27_0_5"/>
<sequence length="206" mass="23039">MPDGSGGEIKKGRKFEQVLEGARRIFMADGYEGASVDDIARAAKVSKATLYSYFPDKRLLFLEVAKGECARQADLATATIDQCRPVREVLTEAGMTLVRFVTSAFARGIFRLCVAEAERFPQLGREFYQSGPAMGRARFVEYFESAIERGELKIDDVELAAEQFQELCKADLFQRMIFCNTHDFTDAEIERVVTGAVDVFLARYGA</sequence>
<accession>Q2CCV4</accession>
<dbReference type="InterPro" id="IPR050109">
    <property type="entry name" value="HTH-type_TetR-like_transc_reg"/>
</dbReference>
<evidence type="ECO:0000313" key="7">
    <source>
        <dbReference type="Proteomes" id="UP000003635"/>
    </source>
</evidence>
<gene>
    <name evidence="6" type="ORF">OG2516_09750</name>
</gene>
<dbReference type="Gene3D" id="1.10.357.10">
    <property type="entry name" value="Tetracycline Repressor, domain 2"/>
    <property type="match status" value="1"/>
</dbReference>
<dbReference type="GO" id="GO:0000976">
    <property type="term" value="F:transcription cis-regulatory region binding"/>
    <property type="evidence" value="ECO:0007669"/>
    <property type="project" value="TreeGrafter"/>
</dbReference>
<dbReference type="InterPro" id="IPR009057">
    <property type="entry name" value="Homeodomain-like_sf"/>
</dbReference>
<dbReference type="Gene3D" id="1.10.10.60">
    <property type="entry name" value="Homeodomain-like"/>
    <property type="match status" value="1"/>
</dbReference>
<evidence type="ECO:0000256" key="4">
    <source>
        <dbReference type="PROSITE-ProRule" id="PRU00335"/>
    </source>
</evidence>
<keyword evidence="3" id="KW-0804">Transcription</keyword>
<dbReference type="Proteomes" id="UP000003635">
    <property type="component" value="Unassembled WGS sequence"/>
</dbReference>
<protein>
    <submittedName>
        <fullName evidence="6">Transcriptional regulator, TetR family protein</fullName>
    </submittedName>
</protein>
<keyword evidence="1" id="KW-0805">Transcription regulation</keyword>
<dbReference type="PANTHER" id="PTHR30055">
    <property type="entry name" value="HTH-TYPE TRANSCRIPTIONAL REGULATOR RUTR"/>
    <property type="match status" value="1"/>
</dbReference>
<dbReference type="FunFam" id="1.10.10.60:FF:000141">
    <property type="entry name" value="TetR family transcriptional regulator"/>
    <property type="match status" value="1"/>
</dbReference>
<dbReference type="eggNOG" id="COG1309">
    <property type="taxonomic scope" value="Bacteria"/>
</dbReference>
<keyword evidence="2 4" id="KW-0238">DNA-binding</keyword>
<dbReference type="SUPFAM" id="SSF46689">
    <property type="entry name" value="Homeodomain-like"/>
    <property type="match status" value="1"/>
</dbReference>
<dbReference type="AlphaFoldDB" id="Q2CCV4"/>
<feature type="DNA-binding region" description="H-T-H motif" evidence="4">
    <location>
        <begin position="35"/>
        <end position="54"/>
    </location>
</feature>
<feature type="domain" description="HTH tetR-type" evidence="5">
    <location>
        <begin position="12"/>
        <end position="72"/>
    </location>
</feature>
<dbReference type="PROSITE" id="PS01081">
    <property type="entry name" value="HTH_TETR_1"/>
    <property type="match status" value="1"/>
</dbReference>
<evidence type="ECO:0000259" key="5">
    <source>
        <dbReference type="PROSITE" id="PS50977"/>
    </source>
</evidence>
<evidence type="ECO:0000256" key="3">
    <source>
        <dbReference type="ARBA" id="ARBA00023163"/>
    </source>
</evidence>
<comment type="caution">
    <text evidence="6">The sequence shown here is derived from an EMBL/GenBank/DDBJ whole genome shotgun (WGS) entry which is preliminary data.</text>
</comment>
<keyword evidence="7" id="KW-1185">Reference proteome</keyword>
<dbReference type="PRINTS" id="PR00455">
    <property type="entry name" value="HTHTETR"/>
</dbReference>
<dbReference type="RefSeq" id="WP_007255471.1">
    <property type="nucleotide sequence ID" value="NZ_CH724107.1"/>
</dbReference>
<dbReference type="InterPro" id="IPR039536">
    <property type="entry name" value="TetR_C_Proteobacteria"/>
</dbReference>
<dbReference type="EMBL" id="AAOT01000027">
    <property type="protein sequence ID" value="EAR50519.1"/>
    <property type="molecule type" value="Genomic_DNA"/>
</dbReference>
<dbReference type="SUPFAM" id="SSF48498">
    <property type="entry name" value="Tetracyclin repressor-like, C-terminal domain"/>
    <property type="match status" value="1"/>
</dbReference>
<dbReference type="GO" id="GO:0003700">
    <property type="term" value="F:DNA-binding transcription factor activity"/>
    <property type="evidence" value="ECO:0007669"/>
    <property type="project" value="TreeGrafter"/>
</dbReference>
<dbReference type="InterPro" id="IPR023772">
    <property type="entry name" value="DNA-bd_HTH_TetR-type_CS"/>
</dbReference>
<evidence type="ECO:0000256" key="1">
    <source>
        <dbReference type="ARBA" id="ARBA00023015"/>
    </source>
</evidence>